<dbReference type="EMBL" id="CP029480">
    <property type="protein sequence ID" value="AWV98049.1"/>
    <property type="molecule type" value="Genomic_DNA"/>
</dbReference>
<reference evidence="5 6" key="1">
    <citation type="submission" date="2018-05" db="EMBL/GenBank/DDBJ databases">
        <title>Complete genome sequence of Arcticibacterium luteifluviistationis SM1504T, a cytophagaceae bacterium isolated from Arctic surface seawater.</title>
        <authorList>
            <person name="Li Y."/>
            <person name="Qin Q.-L."/>
        </authorList>
    </citation>
    <scope>NUCLEOTIDE SEQUENCE [LARGE SCALE GENOMIC DNA]</scope>
    <source>
        <strain evidence="5 6">SM1504</strain>
    </source>
</reference>
<evidence type="ECO:0000256" key="3">
    <source>
        <dbReference type="ARBA" id="ARBA00022737"/>
    </source>
</evidence>
<dbReference type="InterPro" id="IPR011004">
    <property type="entry name" value="Trimer_LpxA-like_sf"/>
</dbReference>
<protein>
    <submittedName>
        <fullName evidence="5">Capsule biosynthesis protein CapG</fullName>
    </submittedName>
</protein>
<evidence type="ECO:0000256" key="2">
    <source>
        <dbReference type="ARBA" id="ARBA00022679"/>
    </source>
</evidence>
<dbReference type="Gene3D" id="2.160.10.10">
    <property type="entry name" value="Hexapeptide repeat proteins"/>
    <property type="match status" value="1"/>
</dbReference>
<dbReference type="Proteomes" id="UP000249873">
    <property type="component" value="Chromosome"/>
</dbReference>
<dbReference type="RefSeq" id="WP_111371151.1">
    <property type="nucleotide sequence ID" value="NZ_CP029480.1"/>
</dbReference>
<proteinExistence type="inferred from homology"/>
<keyword evidence="2" id="KW-0808">Transferase</keyword>
<sequence length="179" mass="19350">MKKISSRISKWITGLLPLEKQAKLAGVKIGVNNFIASKFWGSEPYLIEIGNNCSITDGVKLFTHGGARAVRKQHPKFDCFGKVAIGNYVYIGTNSLIMPGVSIGDNVLVAAGSVVSKSIPSGYVVGGNPAKIICKLEKYIENNLQYNQNSKGLSGADKKALLLSAPNEKFITKNYMLLK</sequence>
<dbReference type="InterPro" id="IPR018357">
    <property type="entry name" value="Hexapep_transf_CS"/>
</dbReference>
<dbReference type="SUPFAM" id="SSF51161">
    <property type="entry name" value="Trimeric LpxA-like enzymes"/>
    <property type="match status" value="1"/>
</dbReference>
<evidence type="ECO:0000313" key="6">
    <source>
        <dbReference type="Proteomes" id="UP000249873"/>
    </source>
</evidence>
<dbReference type="CDD" id="cd04647">
    <property type="entry name" value="LbH_MAT_like"/>
    <property type="match status" value="1"/>
</dbReference>
<name>A0A2Z4G9Y6_9BACT</name>
<keyword evidence="6" id="KW-1185">Reference proteome</keyword>
<gene>
    <name evidence="5" type="ORF">DJ013_07635</name>
</gene>
<dbReference type="AlphaFoldDB" id="A0A2Z4G9Y6"/>
<dbReference type="InterPro" id="IPR001451">
    <property type="entry name" value="Hexapep"/>
</dbReference>
<accession>A0A2Z4G9Y6</accession>
<organism evidence="5 6">
    <name type="scientific">Arcticibacterium luteifluviistationis</name>
    <dbReference type="NCBI Taxonomy" id="1784714"/>
    <lineage>
        <taxon>Bacteria</taxon>
        <taxon>Pseudomonadati</taxon>
        <taxon>Bacteroidota</taxon>
        <taxon>Cytophagia</taxon>
        <taxon>Cytophagales</taxon>
        <taxon>Leadbetterellaceae</taxon>
        <taxon>Arcticibacterium</taxon>
    </lineage>
</organism>
<evidence type="ECO:0000256" key="4">
    <source>
        <dbReference type="ARBA" id="ARBA00023315"/>
    </source>
</evidence>
<keyword evidence="3" id="KW-0677">Repeat</keyword>
<dbReference type="PANTHER" id="PTHR43300">
    <property type="entry name" value="ACETYLTRANSFERASE"/>
    <property type="match status" value="1"/>
</dbReference>
<dbReference type="PANTHER" id="PTHR43300:SF11">
    <property type="entry name" value="ACETYLTRANSFERASE RV3034C-RELATED"/>
    <property type="match status" value="1"/>
</dbReference>
<evidence type="ECO:0000256" key="1">
    <source>
        <dbReference type="ARBA" id="ARBA00007274"/>
    </source>
</evidence>
<comment type="similarity">
    <text evidence="1">Belongs to the transferase hexapeptide repeat family.</text>
</comment>
<keyword evidence="4" id="KW-0012">Acyltransferase</keyword>
<dbReference type="InterPro" id="IPR050179">
    <property type="entry name" value="Trans_hexapeptide_repeat"/>
</dbReference>
<dbReference type="OrthoDB" id="9812571at2"/>
<dbReference type="Pfam" id="PF00132">
    <property type="entry name" value="Hexapep"/>
    <property type="match status" value="1"/>
</dbReference>
<evidence type="ECO:0000313" key="5">
    <source>
        <dbReference type="EMBL" id="AWV98049.1"/>
    </source>
</evidence>
<dbReference type="KEGG" id="als:DJ013_07635"/>
<dbReference type="PROSITE" id="PS00101">
    <property type="entry name" value="HEXAPEP_TRANSFERASES"/>
    <property type="match status" value="1"/>
</dbReference>
<dbReference type="GO" id="GO:0016746">
    <property type="term" value="F:acyltransferase activity"/>
    <property type="evidence" value="ECO:0007669"/>
    <property type="project" value="UniProtKB-KW"/>
</dbReference>